<feature type="domain" description="ABC transporter" evidence="6">
    <location>
        <begin position="26"/>
        <end position="131"/>
    </location>
</feature>
<keyword evidence="4" id="KW-0547">Nucleotide-binding</keyword>
<dbReference type="PANTHER" id="PTHR43790:SF9">
    <property type="entry name" value="GALACTOFURANOSE TRANSPORTER ATP-BINDING PROTEIN YTFR"/>
    <property type="match status" value="1"/>
</dbReference>
<reference evidence="7" key="2">
    <citation type="submission" date="2020-09" db="EMBL/GenBank/DDBJ databases">
        <authorList>
            <person name="Sun Q."/>
            <person name="Kim S."/>
        </authorList>
    </citation>
    <scope>NUCLEOTIDE SEQUENCE</scope>
    <source>
        <strain evidence="7">KCTC 32437</strain>
    </source>
</reference>
<name>A0A918SFU3_9HYPH</name>
<evidence type="ECO:0000256" key="5">
    <source>
        <dbReference type="ARBA" id="ARBA00022840"/>
    </source>
</evidence>
<keyword evidence="8" id="KW-1185">Reference proteome</keyword>
<keyword evidence="3" id="KW-0677">Repeat</keyword>
<gene>
    <name evidence="7" type="ORF">GCM10007989_38700</name>
</gene>
<evidence type="ECO:0000256" key="3">
    <source>
        <dbReference type="ARBA" id="ARBA00022737"/>
    </source>
</evidence>
<dbReference type="AlphaFoldDB" id="A0A918SFU3"/>
<evidence type="ECO:0000256" key="2">
    <source>
        <dbReference type="ARBA" id="ARBA00022597"/>
    </source>
</evidence>
<evidence type="ECO:0000256" key="4">
    <source>
        <dbReference type="ARBA" id="ARBA00022741"/>
    </source>
</evidence>
<dbReference type="PANTHER" id="PTHR43790">
    <property type="entry name" value="CARBOHYDRATE TRANSPORT ATP-BINDING PROTEIN MG119-RELATED"/>
    <property type="match status" value="1"/>
</dbReference>
<evidence type="ECO:0000256" key="1">
    <source>
        <dbReference type="ARBA" id="ARBA00022448"/>
    </source>
</evidence>
<comment type="caution">
    <text evidence="7">The sequence shown here is derived from an EMBL/GenBank/DDBJ whole genome shotgun (WGS) entry which is preliminary data.</text>
</comment>
<organism evidence="7 8">
    <name type="scientific">Devosia pacifica</name>
    <dbReference type="NCBI Taxonomy" id="1335967"/>
    <lineage>
        <taxon>Bacteria</taxon>
        <taxon>Pseudomonadati</taxon>
        <taxon>Pseudomonadota</taxon>
        <taxon>Alphaproteobacteria</taxon>
        <taxon>Hyphomicrobiales</taxon>
        <taxon>Devosiaceae</taxon>
        <taxon>Devosia</taxon>
    </lineage>
</organism>
<dbReference type="InterPro" id="IPR003439">
    <property type="entry name" value="ABC_transporter-like_ATP-bd"/>
</dbReference>
<dbReference type="GO" id="GO:0016887">
    <property type="term" value="F:ATP hydrolysis activity"/>
    <property type="evidence" value="ECO:0007669"/>
    <property type="project" value="InterPro"/>
</dbReference>
<evidence type="ECO:0000313" key="7">
    <source>
        <dbReference type="EMBL" id="GHA39265.1"/>
    </source>
</evidence>
<dbReference type="InterPro" id="IPR050107">
    <property type="entry name" value="ABC_carbohydrate_import_ATPase"/>
</dbReference>
<dbReference type="Gene3D" id="3.40.50.300">
    <property type="entry name" value="P-loop containing nucleotide triphosphate hydrolases"/>
    <property type="match status" value="1"/>
</dbReference>
<evidence type="ECO:0000259" key="6">
    <source>
        <dbReference type="Pfam" id="PF00005"/>
    </source>
</evidence>
<dbReference type="InterPro" id="IPR027417">
    <property type="entry name" value="P-loop_NTPase"/>
</dbReference>
<keyword evidence="1" id="KW-0813">Transport</keyword>
<evidence type="ECO:0000313" key="8">
    <source>
        <dbReference type="Proteomes" id="UP000646579"/>
    </source>
</evidence>
<proteinExistence type="predicted"/>
<sequence>MSATVAGSVAIEMAAISKRFGGVHALRAVDFDVRFSEIRALLGENGAGKSTILKILRGVEVPDEGTITVKGDRRSALTPRSARDLGIGMIFQEMSLVPDLTVAQNIFLANEPTTGAGLIDDRAMRDEARNIFASMISIRPPRWANC</sequence>
<dbReference type="EMBL" id="BMZE01000007">
    <property type="protein sequence ID" value="GHA39265.1"/>
    <property type="molecule type" value="Genomic_DNA"/>
</dbReference>
<dbReference type="Proteomes" id="UP000646579">
    <property type="component" value="Unassembled WGS sequence"/>
</dbReference>
<keyword evidence="2" id="KW-0762">Sugar transport</keyword>
<dbReference type="Pfam" id="PF00005">
    <property type="entry name" value="ABC_tran"/>
    <property type="match status" value="1"/>
</dbReference>
<dbReference type="SUPFAM" id="SSF52540">
    <property type="entry name" value="P-loop containing nucleoside triphosphate hydrolases"/>
    <property type="match status" value="1"/>
</dbReference>
<keyword evidence="5" id="KW-0067">ATP-binding</keyword>
<dbReference type="GO" id="GO:0005524">
    <property type="term" value="F:ATP binding"/>
    <property type="evidence" value="ECO:0007669"/>
    <property type="project" value="UniProtKB-KW"/>
</dbReference>
<protein>
    <recommendedName>
        <fullName evidence="6">ABC transporter domain-containing protein</fullName>
    </recommendedName>
</protein>
<reference evidence="7" key="1">
    <citation type="journal article" date="2014" name="Int. J. Syst. Evol. Microbiol.">
        <title>Complete genome sequence of Corynebacterium casei LMG S-19264T (=DSM 44701T), isolated from a smear-ripened cheese.</title>
        <authorList>
            <consortium name="US DOE Joint Genome Institute (JGI-PGF)"/>
            <person name="Walter F."/>
            <person name="Albersmeier A."/>
            <person name="Kalinowski J."/>
            <person name="Ruckert C."/>
        </authorList>
    </citation>
    <scope>NUCLEOTIDE SEQUENCE</scope>
    <source>
        <strain evidence="7">KCTC 32437</strain>
    </source>
</reference>
<accession>A0A918SFU3</accession>